<dbReference type="RefSeq" id="WP_012354885.1">
    <property type="nucleotide sequence ID" value="NC_010530.1"/>
</dbReference>
<organism evidence="4 6">
    <name type="scientific">Cupriavidus taiwanensis (strain DSM 17343 / BCRC 17206 / CCUG 44338 / CIP 107171 / LMG 19424 / R1)</name>
    <name type="common">Ralstonia taiwanensis (strain LMG 19424)</name>
    <dbReference type="NCBI Taxonomy" id="977880"/>
    <lineage>
        <taxon>Bacteria</taxon>
        <taxon>Pseudomonadati</taxon>
        <taxon>Pseudomonadota</taxon>
        <taxon>Betaproteobacteria</taxon>
        <taxon>Burkholderiales</taxon>
        <taxon>Burkholderiaceae</taxon>
        <taxon>Cupriavidus</taxon>
    </lineage>
</organism>
<evidence type="ECO:0000313" key="6">
    <source>
        <dbReference type="Proteomes" id="UP000001692"/>
    </source>
</evidence>
<dbReference type="InterPro" id="IPR003346">
    <property type="entry name" value="Transposase_20"/>
</dbReference>
<feature type="coiled-coil region" evidence="1">
    <location>
        <begin position="196"/>
        <end position="223"/>
    </location>
</feature>
<dbReference type="GeneID" id="29765581"/>
<dbReference type="AlphaFoldDB" id="B2AHH8"/>
<protein>
    <submittedName>
        <fullName evidence="4">Transposase, IS110 family</fullName>
    </submittedName>
</protein>
<feature type="domain" description="Transposase IS116/IS110/IS902 C-terminal" evidence="3">
    <location>
        <begin position="227"/>
        <end position="304"/>
    </location>
</feature>
<dbReference type="Proteomes" id="UP000001692">
    <property type="component" value="Chromosome 2"/>
</dbReference>
<dbReference type="Pfam" id="PF02371">
    <property type="entry name" value="Transposase_20"/>
    <property type="match status" value="1"/>
</dbReference>
<dbReference type="PANTHER" id="PTHR33055:SF3">
    <property type="entry name" value="PUTATIVE TRANSPOSASE FOR IS117-RELATED"/>
    <property type="match status" value="1"/>
</dbReference>
<dbReference type="eggNOG" id="COG3547">
    <property type="taxonomic scope" value="Bacteria"/>
</dbReference>
<dbReference type="Pfam" id="PF01548">
    <property type="entry name" value="DEDD_Tnp_IS110"/>
    <property type="match status" value="1"/>
</dbReference>
<dbReference type="HOGENOM" id="CLU_036902_3_1_4"/>
<proteinExistence type="predicted"/>
<dbReference type="GO" id="GO:0006313">
    <property type="term" value="P:DNA transposition"/>
    <property type="evidence" value="ECO:0007669"/>
    <property type="project" value="InterPro"/>
</dbReference>
<keyword evidence="6" id="KW-1185">Reference proteome</keyword>
<keyword evidence="1" id="KW-0175">Coiled coil</keyword>
<dbReference type="KEGG" id="cti:RALTA_B0023"/>
<evidence type="ECO:0000259" key="3">
    <source>
        <dbReference type="Pfam" id="PF02371"/>
    </source>
</evidence>
<accession>B2AHH8</accession>
<dbReference type="PANTHER" id="PTHR33055">
    <property type="entry name" value="TRANSPOSASE FOR INSERTION SEQUENCE ELEMENT IS1111A"/>
    <property type="match status" value="1"/>
</dbReference>
<dbReference type="KEGG" id="cti:RALTA_B0025"/>
<dbReference type="InterPro" id="IPR047650">
    <property type="entry name" value="Transpos_IS110"/>
</dbReference>
<feature type="domain" description="Transposase IS110-like N-terminal" evidence="2">
    <location>
        <begin position="24"/>
        <end position="162"/>
    </location>
</feature>
<gene>
    <name evidence="4" type="primary">ISRta3.1</name>
    <name evidence="5" type="synonym">ISRta3.2</name>
    <name evidence="4" type="ordered locus">RALTA_B0023</name>
    <name evidence="5" type="ordered locus">RALTA_B0025</name>
</gene>
<dbReference type="GO" id="GO:0004803">
    <property type="term" value="F:transposase activity"/>
    <property type="evidence" value="ECO:0007669"/>
    <property type="project" value="InterPro"/>
</dbReference>
<evidence type="ECO:0000259" key="2">
    <source>
        <dbReference type="Pfam" id="PF01548"/>
    </source>
</evidence>
<dbReference type="BioCyc" id="CTAI977880:RALTA_RS15885-MONOMER"/>
<evidence type="ECO:0000313" key="5">
    <source>
        <dbReference type="EMBL" id="CAP63228.1"/>
    </source>
</evidence>
<sequence>MCQSGSVSNHARMEGPEMNTTTYGLDIAKTVFQLYWVEPSGKCCNRRFNRTKLIEFLAKREPGRVALEACASAHWWARQLQGLGHKPVLLHARYVRPFVQTNKTDAADAKAIWTAAQQPGMREVAPKSETQQCVLAVHAMRSLRIKMRTMLVNQLRGMLVEFGIHFRRGRQAGLDEIVQRLPEIESRVPPTLFEAVHQQLRSLESLDREIAEYDRQITAWGRQDRACQTISAIPGIGMLTATALVATIGEARTFKSGRQLAAFLGLVPKQTGTGGKVRLGGISKRGNPYLRTLLIHGARTVLSHLRRKNQGGWSQALAQKRPTNVVAVAMANKTVRTVWALLAHERTYDRDYVSVRPA</sequence>
<dbReference type="NCBIfam" id="NF033542">
    <property type="entry name" value="transpos_IS110"/>
    <property type="match status" value="1"/>
</dbReference>
<dbReference type="EMBL" id="CU633750">
    <property type="protein sequence ID" value="CAP63227.1"/>
    <property type="molecule type" value="Genomic_DNA"/>
</dbReference>
<name>B2AHH8_CUPTR</name>
<dbReference type="EMBL" id="CU633750">
    <property type="protein sequence ID" value="CAP63228.1"/>
    <property type="molecule type" value="Genomic_DNA"/>
</dbReference>
<dbReference type="GO" id="GO:0003677">
    <property type="term" value="F:DNA binding"/>
    <property type="evidence" value="ECO:0007669"/>
    <property type="project" value="InterPro"/>
</dbReference>
<reference evidence="4" key="2">
    <citation type="submission" date="2008-01" db="EMBL/GenBank/DDBJ databases">
        <authorList>
            <person name="Genoscope"/>
        </authorList>
    </citation>
    <scope>NUCLEOTIDE SEQUENCE</scope>
    <source>
        <strain evidence="4">LMG19424</strain>
    </source>
</reference>
<evidence type="ECO:0000313" key="4">
    <source>
        <dbReference type="EMBL" id="CAP63227.1"/>
    </source>
</evidence>
<evidence type="ECO:0000256" key="1">
    <source>
        <dbReference type="SAM" id="Coils"/>
    </source>
</evidence>
<dbReference type="InterPro" id="IPR002525">
    <property type="entry name" value="Transp_IS110-like_N"/>
</dbReference>
<dbReference type="BioCyc" id="CTAI977880:RALTA_RS15890-MONOMER"/>
<reference evidence="4 6" key="1">
    <citation type="journal article" date="2008" name="Genome Res.">
        <title>Genome sequence of the beta-rhizobium Cupriavidus taiwanensis and comparative genomics of rhizobia.</title>
        <authorList>
            <person name="Amadou C."/>
            <person name="Pascal G."/>
            <person name="Mangenot S."/>
            <person name="Glew M."/>
            <person name="Bontemps C."/>
            <person name="Capela D."/>
            <person name="Carrere S."/>
            <person name="Cruveiller S."/>
            <person name="Dossat C."/>
            <person name="Lajus A."/>
            <person name="Marchetti M."/>
            <person name="Poinsot V."/>
            <person name="Rouy Z."/>
            <person name="Servin B."/>
            <person name="Saad M."/>
            <person name="Schenowitz C."/>
            <person name="Barbe V."/>
            <person name="Batut J."/>
            <person name="Medigue C."/>
            <person name="Masson-Boivin C."/>
        </authorList>
    </citation>
    <scope>NUCLEOTIDE SEQUENCE [LARGE SCALE GENOMIC DNA]</scope>
    <source>
        <strain evidence="6">DSM 17343 / BCRC 17206 / CCUG 44338 / CIP 107171 / LMG 19424 / R1</strain>
        <strain evidence="4">LMG19424</strain>
    </source>
</reference>